<dbReference type="Proteomes" id="UP000008922">
    <property type="component" value="Chromosome"/>
</dbReference>
<dbReference type="EMBL" id="AP012029">
    <property type="protein sequence ID" value="BAJ64770.1"/>
    <property type="molecule type" value="Genomic_DNA"/>
</dbReference>
<dbReference type="STRING" id="926569.ANT_27440"/>
<dbReference type="HOGENOM" id="CLU_090336_11_1_0"/>
<dbReference type="eggNOG" id="COG2172">
    <property type="taxonomic scope" value="Bacteria"/>
</dbReference>
<gene>
    <name evidence="3" type="ordered locus">ANT_27440</name>
</gene>
<dbReference type="InParanoid" id="E8N0M1"/>
<dbReference type="SUPFAM" id="SSF55874">
    <property type="entry name" value="ATPase domain of HSP90 chaperone/DNA topoisomerase II/histidine kinase"/>
    <property type="match status" value="1"/>
</dbReference>
<accession>E8N0M1</accession>
<dbReference type="RefSeq" id="WP_013561118.1">
    <property type="nucleotide sequence ID" value="NC_014960.1"/>
</dbReference>
<evidence type="ECO:0000313" key="3">
    <source>
        <dbReference type="EMBL" id="BAJ64770.1"/>
    </source>
</evidence>
<dbReference type="Gene3D" id="3.30.565.10">
    <property type="entry name" value="Histidine kinase-like ATPase, C-terminal domain"/>
    <property type="match status" value="1"/>
</dbReference>
<dbReference type="PANTHER" id="PTHR35526">
    <property type="entry name" value="ANTI-SIGMA-F FACTOR RSBW-RELATED"/>
    <property type="match status" value="1"/>
</dbReference>
<dbReference type="FunCoup" id="E8N0M1">
    <property type="interactions" value="10"/>
</dbReference>
<dbReference type="Pfam" id="PF13581">
    <property type="entry name" value="HATPase_c_2"/>
    <property type="match status" value="1"/>
</dbReference>
<reference evidence="3 4" key="1">
    <citation type="submission" date="2010-12" db="EMBL/GenBank/DDBJ databases">
        <title>Whole genome sequence of Anaerolinea thermophila UNI-1.</title>
        <authorList>
            <person name="Narita-Yamada S."/>
            <person name="Kishi E."/>
            <person name="Watanabe Y."/>
            <person name="Takasaki K."/>
            <person name="Ankai A."/>
            <person name="Oguchi A."/>
            <person name="Fukui S."/>
            <person name="Takahashi M."/>
            <person name="Yashiro I."/>
            <person name="Hosoyama A."/>
            <person name="Sekiguchi Y."/>
            <person name="Hanada S."/>
            <person name="Fujita N."/>
        </authorList>
    </citation>
    <scope>NUCLEOTIDE SEQUENCE [LARGE SCALE GENOMIC DNA]</scope>
    <source>
        <strain evidence="4">DSM 14523 / JCM 11388 / NBRC 100420 / UNI-1</strain>
    </source>
</reference>
<dbReference type="CDD" id="cd16936">
    <property type="entry name" value="HATPase_RsbW-like"/>
    <property type="match status" value="1"/>
</dbReference>
<keyword evidence="1" id="KW-0418">Kinase</keyword>
<keyword evidence="4" id="KW-1185">Reference proteome</keyword>
<protein>
    <submittedName>
        <fullName evidence="3">Anti-sigma factor</fullName>
    </submittedName>
</protein>
<evidence type="ECO:0000256" key="1">
    <source>
        <dbReference type="ARBA" id="ARBA00022527"/>
    </source>
</evidence>
<dbReference type="AlphaFoldDB" id="E8N0M1"/>
<dbReference type="InterPro" id="IPR050267">
    <property type="entry name" value="Anti-sigma-factor_SerPK"/>
</dbReference>
<dbReference type="InterPro" id="IPR036890">
    <property type="entry name" value="HATPase_C_sf"/>
</dbReference>
<organism evidence="3 4">
    <name type="scientific">Anaerolinea thermophila (strain DSM 14523 / JCM 11388 / NBRC 100420 / UNI-1)</name>
    <dbReference type="NCBI Taxonomy" id="926569"/>
    <lineage>
        <taxon>Bacteria</taxon>
        <taxon>Bacillati</taxon>
        <taxon>Chloroflexota</taxon>
        <taxon>Anaerolineae</taxon>
        <taxon>Anaerolineales</taxon>
        <taxon>Anaerolineaceae</taxon>
        <taxon>Anaerolinea</taxon>
    </lineage>
</organism>
<dbReference type="PANTHER" id="PTHR35526:SF3">
    <property type="entry name" value="ANTI-SIGMA-F FACTOR RSBW"/>
    <property type="match status" value="1"/>
</dbReference>
<dbReference type="KEGG" id="atm:ANT_27440"/>
<keyword evidence="1" id="KW-0723">Serine/threonine-protein kinase</keyword>
<proteinExistence type="predicted"/>
<name>E8N0M1_ANATU</name>
<dbReference type="InterPro" id="IPR003594">
    <property type="entry name" value="HATPase_dom"/>
</dbReference>
<evidence type="ECO:0000313" key="4">
    <source>
        <dbReference type="Proteomes" id="UP000008922"/>
    </source>
</evidence>
<sequence length="149" mass="16962">MSAHPIQRRFPGRYASLAEIGEFVRGEARRAGFSEFNIYTIEMAVDEACSNIIEHAYQGEDKGEILLTVSADEKGLTVVMEDYGQPFDPRTVPPPDPNAPLEEQREHGWGLYIIQQWMDEVHFEFTPTGNRLTLVKYRHAPAREASKKP</sequence>
<dbReference type="GO" id="GO:0004674">
    <property type="term" value="F:protein serine/threonine kinase activity"/>
    <property type="evidence" value="ECO:0007669"/>
    <property type="project" value="UniProtKB-KW"/>
</dbReference>
<evidence type="ECO:0000259" key="2">
    <source>
        <dbReference type="Pfam" id="PF13581"/>
    </source>
</evidence>
<keyword evidence="1" id="KW-0808">Transferase</keyword>
<feature type="domain" description="Histidine kinase/HSP90-like ATPase" evidence="2">
    <location>
        <begin position="10"/>
        <end position="136"/>
    </location>
</feature>
<dbReference type="OrthoDB" id="163538at2"/>